<dbReference type="AlphaFoldDB" id="A0A2C5X730"/>
<sequence length="445" mass="48431">MSSCKLESISCQLDAISRQLDAVCRQFDAMSSLHAASASSKREEIPSLHAASISSQPDEMSSSHAATTSIQSEAMSCSQPNSPSRPLGCTERSFYAISESSAALGGDHSAIKLALNLSFVGSVDRELGVRRAWQACHRQYPALGATVVSSHQGDSDSSARLVASSFDAEAWDKATFVVCHDQDAIEVCEKINNAPMPICQWLPASSEVVIKMNHWRVDGMGIFMIGHRFLTALAEIMRRGPETCCIANYIDHLPILTNPLPPTVESLLQKQEKQEKITPDIERAFEKLAECYAQHSPGIVFPPRHDTCETLPSTNGHATIRLDVATTRQVSAARRANDYSFTAAVQAALIRAMTKCPQKPLVNSYASFYPIDLRKSFSQRASVAEQDNCPIGLYIASPPLYLGGLGLDQRPSINSYDEIARKLSLIYRQGLPNIHTAFGGGPAAF</sequence>
<dbReference type="PANTHER" id="PTHR42034:SF1">
    <property type="entry name" value="CONDENSATION DOMAIN-CONTAINING PROTEIN"/>
    <property type="match status" value="1"/>
</dbReference>
<proteinExistence type="predicted"/>
<dbReference type="Proteomes" id="UP000224854">
    <property type="component" value="Unassembled WGS sequence"/>
</dbReference>
<comment type="caution">
    <text evidence="2">The sequence shown here is derived from an EMBL/GenBank/DDBJ whole genome shotgun (WGS) entry which is preliminary data.</text>
</comment>
<dbReference type="InterPro" id="IPR023213">
    <property type="entry name" value="CAT-like_dom_sf"/>
</dbReference>
<gene>
    <name evidence="2" type="ORF">CDD82_2587</name>
</gene>
<protein>
    <submittedName>
        <fullName evidence="2">Uncharacterized protein</fullName>
    </submittedName>
</protein>
<evidence type="ECO:0000313" key="3">
    <source>
        <dbReference type="Proteomes" id="UP000224854"/>
    </source>
</evidence>
<evidence type="ECO:0000256" key="1">
    <source>
        <dbReference type="SAM" id="MobiDB-lite"/>
    </source>
</evidence>
<accession>A0A2C5X730</accession>
<dbReference type="Gene3D" id="3.30.559.30">
    <property type="entry name" value="Nonribosomal peptide synthetase, condensation domain"/>
    <property type="match status" value="1"/>
</dbReference>
<dbReference type="OrthoDB" id="10000533at2759"/>
<dbReference type="EMBL" id="NJEU01001968">
    <property type="protein sequence ID" value="PHH58979.1"/>
    <property type="molecule type" value="Genomic_DNA"/>
</dbReference>
<feature type="compositionally biased region" description="Polar residues" evidence="1">
    <location>
        <begin position="52"/>
        <end position="83"/>
    </location>
</feature>
<dbReference type="Gene3D" id="3.30.559.10">
    <property type="entry name" value="Chloramphenicol acetyltransferase-like domain"/>
    <property type="match status" value="1"/>
</dbReference>
<organism evidence="2 3">
    <name type="scientific">Ophiocordyceps australis</name>
    <dbReference type="NCBI Taxonomy" id="1399860"/>
    <lineage>
        <taxon>Eukaryota</taxon>
        <taxon>Fungi</taxon>
        <taxon>Dikarya</taxon>
        <taxon>Ascomycota</taxon>
        <taxon>Pezizomycotina</taxon>
        <taxon>Sordariomycetes</taxon>
        <taxon>Hypocreomycetidae</taxon>
        <taxon>Hypocreales</taxon>
        <taxon>Ophiocordycipitaceae</taxon>
        <taxon>Ophiocordyceps</taxon>
    </lineage>
</organism>
<reference evidence="2 3" key="1">
    <citation type="submission" date="2017-06" db="EMBL/GenBank/DDBJ databases">
        <title>Ant-infecting Ophiocordyceps genomes reveal a high diversity of potential behavioral manipulation genes and a possible major role for enterotoxins.</title>
        <authorList>
            <person name="De Bekker C."/>
            <person name="Evans H.C."/>
            <person name="Brachmann A."/>
            <person name="Hughes D.P."/>
        </authorList>
    </citation>
    <scope>NUCLEOTIDE SEQUENCE [LARGE SCALE GENOMIC DNA]</scope>
    <source>
        <strain evidence="2 3">1348a</strain>
    </source>
</reference>
<evidence type="ECO:0000313" key="2">
    <source>
        <dbReference type="EMBL" id="PHH58979.1"/>
    </source>
</evidence>
<name>A0A2C5X730_9HYPO</name>
<dbReference type="PANTHER" id="PTHR42034">
    <property type="entry name" value="CHROMOSOME 7, WHOLE GENOME SHOTGUN SEQUENCE-RELATED"/>
    <property type="match status" value="1"/>
</dbReference>
<keyword evidence="3" id="KW-1185">Reference proteome</keyword>
<feature type="region of interest" description="Disordered" evidence="1">
    <location>
        <begin position="51"/>
        <end position="83"/>
    </location>
</feature>